<accession>A0A517NYZ5</accession>
<dbReference type="Gene3D" id="3.40.50.300">
    <property type="entry name" value="P-loop containing nucleotide triphosphate hydrolases"/>
    <property type="match status" value="1"/>
</dbReference>
<sequence length="516" mass="58151">MNWLRRTGIRPRLVVLTLLWLLPVLFYGAAGIAALYQTGWFYWLLWTLPPIWTLAWLLGRWWPAAKLSETSDGAPLKAPEFWTPHDLAAVRIVEKFRSDVADVNGESIADTNRYLDDAKSLAELLAQHYHAADGKSLLHPLTIVEILSVVHLAVEDMEQWILENIPGSDLATVGQLERVPGWVNAADVAQKAFYFGSALFNPSKLLAYPLWRKSGRLTIELRDELIRRFYQRYLRQLGYYLIEMYSGRLSGGSRRYRSQFGRMADAIHQADGDLSVLQNLDDVSTTIAVMGQVKAGKSSLINALMNQDVAATSILPETREVRQFKYSLPGSSNSLLLLDTPGYNEADVTKQQHQEIAKAAKLADIIVLVMAANVPAKDADVQAVRSLLKQYESQKQLQPPKIIGVLTHIDRLRPVREWSPPYDWRTPDSAKEVSIAESVRYARELFGQSIAGYACVYTGEVHDSDTSVADELVPELLKYLDHGHSAAILKAFYQRLSQERIKQLTQQIIGLLRTLR</sequence>
<organism evidence="2 3">
    <name type="scientific">Stieleria marina</name>
    <dbReference type="NCBI Taxonomy" id="1930275"/>
    <lineage>
        <taxon>Bacteria</taxon>
        <taxon>Pseudomonadati</taxon>
        <taxon>Planctomycetota</taxon>
        <taxon>Planctomycetia</taxon>
        <taxon>Pirellulales</taxon>
        <taxon>Pirellulaceae</taxon>
        <taxon>Stieleria</taxon>
    </lineage>
</organism>
<dbReference type="RefSeq" id="WP_145420136.1">
    <property type="nucleotide sequence ID" value="NZ_CP036526.1"/>
</dbReference>
<name>A0A517NYZ5_9BACT</name>
<dbReference type="InterPro" id="IPR006073">
    <property type="entry name" value="GTP-bd"/>
</dbReference>
<feature type="domain" description="G" evidence="1">
    <location>
        <begin position="286"/>
        <end position="391"/>
    </location>
</feature>
<dbReference type="PANTHER" id="PTHR42714">
    <property type="entry name" value="TRNA MODIFICATION GTPASE GTPBP3"/>
    <property type="match status" value="1"/>
</dbReference>
<dbReference type="PANTHER" id="PTHR42714:SF2">
    <property type="entry name" value="TRNA MODIFICATION GTPASE GTPBP3, MITOCHONDRIAL"/>
    <property type="match status" value="1"/>
</dbReference>
<dbReference type="Pfam" id="PF01926">
    <property type="entry name" value="MMR_HSR1"/>
    <property type="match status" value="1"/>
</dbReference>
<dbReference type="GO" id="GO:0005829">
    <property type="term" value="C:cytosol"/>
    <property type="evidence" value="ECO:0007669"/>
    <property type="project" value="TreeGrafter"/>
</dbReference>
<evidence type="ECO:0000259" key="1">
    <source>
        <dbReference type="Pfam" id="PF01926"/>
    </source>
</evidence>
<protein>
    <submittedName>
        <fullName evidence="2">Putative GTP-binding protein EngB</fullName>
    </submittedName>
</protein>
<evidence type="ECO:0000313" key="3">
    <source>
        <dbReference type="Proteomes" id="UP000319817"/>
    </source>
</evidence>
<dbReference type="InterPro" id="IPR027417">
    <property type="entry name" value="P-loop_NTPase"/>
</dbReference>
<dbReference type="OrthoDB" id="238366at2"/>
<gene>
    <name evidence="2" type="primary">engB</name>
    <name evidence="2" type="ORF">K239x_43440</name>
</gene>
<keyword evidence="3" id="KW-1185">Reference proteome</keyword>
<proteinExistence type="predicted"/>
<dbReference type="SUPFAM" id="SSF52540">
    <property type="entry name" value="P-loop containing nucleoside triphosphate hydrolases"/>
    <property type="match status" value="1"/>
</dbReference>
<dbReference type="EMBL" id="CP036526">
    <property type="protein sequence ID" value="QDT12335.1"/>
    <property type="molecule type" value="Genomic_DNA"/>
</dbReference>
<dbReference type="AlphaFoldDB" id="A0A517NYZ5"/>
<dbReference type="GO" id="GO:0030488">
    <property type="term" value="P:tRNA methylation"/>
    <property type="evidence" value="ECO:0007669"/>
    <property type="project" value="TreeGrafter"/>
</dbReference>
<dbReference type="GO" id="GO:0005525">
    <property type="term" value="F:GTP binding"/>
    <property type="evidence" value="ECO:0007669"/>
    <property type="project" value="InterPro"/>
</dbReference>
<evidence type="ECO:0000313" key="2">
    <source>
        <dbReference type="EMBL" id="QDT12335.1"/>
    </source>
</evidence>
<dbReference type="Proteomes" id="UP000319817">
    <property type="component" value="Chromosome"/>
</dbReference>
<reference evidence="2 3" key="1">
    <citation type="submission" date="2019-02" db="EMBL/GenBank/DDBJ databases">
        <title>Deep-cultivation of Planctomycetes and their phenomic and genomic characterization uncovers novel biology.</title>
        <authorList>
            <person name="Wiegand S."/>
            <person name="Jogler M."/>
            <person name="Boedeker C."/>
            <person name="Pinto D."/>
            <person name="Vollmers J."/>
            <person name="Rivas-Marin E."/>
            <person name="Kohn T."/>
            <person name="Peeters S.H."/>
            <person name="Heuer A."/>
            <person name="Rast P."/>
            <person name="Oberbeckmann S."/>
            <person name="Bunk B."/>
            <person name="Jeske O."/>
            <person name="Meyerdierks A."/>
            <person name="Storesund J.E."/>
            <person name="Kallscheuer N."/>
            <person name="Luecker S."/>
            <person name="Lage O.M."/>
            <person name="Pohl T."/>
            <person name="Merkel B.J."/>
            <person name="Hornburger P."/>
            <person name="Mueller R.-W."/>
            <person name="Bruemmer F."/>
            <person name="Labrenz M."/>
            <person name="Spormann A.M."/>
            <person name="Op den Camp H."/>
            <person name="Overmann J."/>
            <person name="Amann R."/>
            <person name="Jetten M.S.M."/>
            <person name="Mascher T."/>
            <person name="Medema M.H."/>
            <person name="Devos D.P."/>
            <person name="Kaster A.-K."/>
            <person name="Ovreas L."/>
            <person name="Rohde M."/>
            <person name="Galperin M.Y."/>
            <person name="Jogler C."/>
        </authorList>
    </citation>
    <scope>NUCLEOTIDE SEQUENCE [LARGE SCALE GENOMIC DNA]</scope>
    <source>
        <strain evidence="2 3">K23_9</strain>
    </source>
</reference>
<dbReference type="GO" id="GO:0002098">
    <property type="term" value="P:tRNA wobble uridine modification"/>
    <property type="evidence" value="ECO:0007669"/>
    <property type="project" value="TreeGrafter"/>
</dbReference>